<feature type="domain" description="B30.2/SPRY" evidence="5">
    <location>
        <begin position="1"/>
        <end position="104"/>
    </location>
</feature>
<evidence type="ECO:0000259" key="5">
    <source>
        <dbReference type="PROSITE" id="PS50188"/>
    </source>
</evidence>
<dbReference type="STRING" id="1676925.ENSPKIP00000003916"/>
<protein>
    <recommendedName>
        <fullName evidence="5">B30.2/SPRY domain-containing protein</fullName>
    </recommendedName>
</protein>
<dbReference type="PRINTS" id="PR01407">
    <property type="entry name" value="BUTYPHLNCDUF"/>
</dbReference>
<dbReference type="InterPro" id="IPR051051">
    <property type="entry name" value="E3_ubiq-ligase_TRIM/RNF"/>
</dbReference>
<accession>A0A3B3QES2</accession>
<dbReference type="GO" id="GO:0008270">
    <property type="term" value="F:zinc ion binding"/>
    <property type="evidence" value="ECO:0007669"/>
    <property type="project" value="UniProtKB-KW"/>
</dbReference>
<dbReference type="PANTHER" id="PTHR25465:SF5">
    <property type="entry name" value="E3 UBIQUITIN_ISG15 LIGASE TRIM25-RELATED"/>
    <property type="match status" value="1"/>
</dbReference>
<dbReference type="Proteomes" id="UP000261540">
    <property type="component" value="Unplaced"/>
</dbReference>
<feature type="compositionally biased region" description="Polar residues" evidence="4">
    <location>
        <begin position="114"/>
        <end position="124"/>
    </location>
</feature>
<dbReference type="Pfam" id="PF00622">
    <property type="entry name" value="SPRY"/>
    <property type="match status" value="1"/>
</dbReference>
<dbReference type="GeneTree" id="ENSGT01150000286899"/>
<evidence type="ECO:0000313" key="6">
    <source>
        <dbReference type="Ensembl" id="ENSPKIP00000003916.1"/>
    </source>
</evidence>
<dbReference type="Ensembl" id="ENSPKIT00000027885.1">
    <property type="protein sequence ID" value="ENSPKIP00000003916.1"/>
    <property type="gene ID" value="ENSPKIG00000021227.1"/>
</dbReference>
<reference evidence="6" key="2">
    <citation type="submission" date="2025-09" db="UniProtKB">
        <authorList>
            <consortium name="Ensembl"/>
        </authorList>
    </citation>
    <scope>IDENTIFICATION</scope>
</reference>
<evidence type="ECO:0000256" key="2">
    <source>
        <dbReference type="ARBA" id="ARBA00022771"/>
    </source>
</evidence>
<dbReference type="PANTHER" id="PTHR25465">
    <property type="entry name" value="B-BOX DOMAIN CONTAINING"/>
    <property type="match status" value="1"/>
</dbReference>
<proteinExistence type="predicted"/>
<keyword evidence="1" id="KW-0479">Metal-binding</keyword>
<dbReference type="InterPro" id="IPR013320">
    <property type="entry name" value="ConA-like_dom_sf"/>
</dbReference>
<dbReference type="Gene3D" id="2.60.120.920">
    <property type="match status" value="1"/>
</dbReference>
<dbReference type="InterPro" id="IPR043136">
    <property type="entry name" value="B30.2/SPRY_sf"/>
</dbReference>
<dbReference type="InterPro" id="IPR001870">
    <property type="entry name" value="B30.2/SPRY"/>
</dbReference>
<name>A0A3B3QES2_9TELE</name>
<keyword evidence="3" id="KW-0862">Zinc</keyword>
<reference evidence="6" key="1">
    <citation type="submission" date="2025-08" db="UniProtKB">
        <authorList>
            <consortium name="Ensembl"/>
        </authorList>
    </citation>
    <scope>IDENTIFICATION</scope>
</reference>
<keyword evidence="7" id="KW-1185">Reference proteome</keyword>
<evidence type="ECO:0000256" key="1">
    <source>
        <dbReference type="ARBA" id="ARBA00022723"/>
    </source>
</evidence>
<sequence length="124" mass="13617">MNSRKGEGDDSVFGCNDKSWRLYCYPSSYSFQHNNVKIAVSGPPSPRIGVYLDHGAGTLSFYSVSDTVTLLHRVQTTFTEPLYPGFALWRSAAKLSDEVLTGHTRDLKQGKTGSGRQNVGTGNR</sequence>
<dbReference type="PROSITE" id="PS50188">
    <property type="entry name" value="B302_SPRY"/>
    <property type="match status" value="1"/>
</dbReference>
<keyword evidence="2" id="KW-0863">Zinc-finger</keyword>
<evidence type="ECO:0000256" key="4">
    <source>
        <dbReference type="SAM" id="MobiDB-lite"/>
    </source>
</evidence>
<evidence type="ECO:0000313" key="7">
    <source>
        <dbReference type="Proteomes" id="UP000261540"/>
    </source>
</evidence>
<dbReference type="InterPro" id="IPR003877">
    <property type="entry name" value="SPRY_dom"/>
</dbReference>
<dbReference type="SUPFAM" id="SSF49899">
    <property type="entry name" value="Concanavalin A-like lectins/glucanases"/>
    <property type="match status" value="1"/>
</dbReference>
<evidence type="ECO:0000256" key="3">
    <source>
        <dbReference type="ARBA" id="ARBA00022833"/>
    </source>
</evidence>
<organism evidence="6 7">
    <name type="scientific">Paramormyrops kingsleyae</name>
    <dbReference type="NCBI Taxonomy" id="1676925"/>
    <lineage>
        <taxon>Eukaryota</taxon>
        <taxon>Metazoa</taxon>
        <taxon>Chordata</taxon>
        <taxon>Craniata</taxon>
        <taxon>Vertebrata</taxon>
        <taxon>Euteleostomi</taxon>
        <taxon>Actinopterygii</taxon>
        <taxon>Neopterygii</taxon>
        <taxon>Teleostei</taxon>
        <taxon>Osteoglossocephala</taxon>
        <taxon>Osteoglossomorpha</taxon>
        <taxon>Osteoglossiformes</taxon>
        <taxon>Mormyridae</taxon>
        <taxon>Paramormyrops</taxon>
    </lineage>
</organism>
<dbReference type="AlphaFoldDB" id="A0A3B3QES2"/>
<feature type="region of interest" description="Disordered" evidence="4">
    <location>
        <begin position="103"/>
        <end position="124"/>
    </location>
</feature>
<dbReference type="InterPro" id="IPR003879">
    <property type="entry name" value="Butyrophylin_SPRY"/>
</dbReference>